<dbReference type="AlphaFoldDB" id="A0A7D4BYH9"/>
<keyword evidence="2" id="KW-1185">Reference proteome</keyword>
<gene>
    <name evidence="1" type="ORF">FHG85_02195</name>
</gene>
<dbReference type="KEGG" id="ttz:FHG85_02195"/>
<dbReference type="EMBL" id="CP041345">
    <property type="protein sequence ID" value="QKG79124.1"/>
    <property type="molecule type" value="Genomic_DNA"/>
</dbReference>
<dbReference type="GO" id="GO:0016020">
    <property type="term" value="C:membrane"/>
    <property type="evidence" value="ECO:0007669"/>
    <property type="project" value="InterPro"/>
</dbReference>
<dbReference type="Gene3D" id="2.60.40.2340">
    <property type="match status" value="1"/>
</dbReference>
<proteinExistence type="predicted"/>
<reference evidence="1 2" key="1">
    <citation type="submission" date="2019-07" db="EMBL/GenBank/DDBJ databases">
        <title>Thalassofilum flectens gen. nov., sp. nov., a novel moderate thermophilic anaerobe from a shallow sea hot spring in Kunashir Island (Russia), representing a new family in the order Bacteroidales, and proposal of Thalassofilacea fam. nov.</title>
        <authorList>
            <person name="Kochetkova T.V."/>
            <person name="Podosokorskaya O.A."/>
            <person name="Novikov A."/>
            <person name="Elcheninov A.G."/>
            <person name="Toshchakov S.V."/>
            <person name="Kublanov I.V."/>
        </authorList>
    </citation>
    <scope>NUCLEOTIDE SEQUENCE [LARGE SCALE GENOMIC DNA]</scope>
    <source>
        <strain evidence="1 2">38-H</strain>
    </source>
</reference>
<dbReference type="InterPro" id="IPR015919">
    <property type="entry name" value="Cadherin-like_sf"/>
</dbReference>
<dbReference type="Gene3D" id="2.60.40.60">
    <property type="entry name" value="Cadherins"/>
    <property type="match status" value="1"/>
</dbReference>
<dbReference type="Pfam" id="PF13585">
    <property type="entry name" value="CHU_C"/>
    <property type="match status" value="1"/>
</dbReference>
<dbReference type="SUPFAM" id="SSF49313">
    <property type="entry name" value="Cadherin-like"/>
    <property type="match status" value="1"/>
</dbReference>
<sequence>MLSLGFSERELILSLTQKLKKMKKITLYLLISLCLASIVRAQDPGWSVNPADYSYTMTITGVFNYNGYEVTNASDKIAAFIDGECRGVSGFELSESNNRYMFYLVVYSNEENKNVTFKYYNSTNNTTYDAERSVTFSINGIVGNLQAPLVLSYPTLSSESKILTFSIENQVGETSINDYEISLQVPRETDLSRLYPEFTTSPLAYVRLHDQYGQAVVSGLTELDFTNDVKFWVMSADETDTSFYNVHVTHYNNVPSKVSLSDSIIDETYKTGSLVGYLSADDQDFEDIHSFELVEGEGDNHNSMFYINGNELRLAKDIYFQTNTFLSIRVKADDGMGGVIEQPLLIVFRLLSAESLRAANIVSPNGDGIFDTWIVQNHQLYSDYDFYIYSSSGELVFKSKGYNTPWDGRRNGTLLPIGAYYYVVKSPEGAAMNGVISLIY</sequence>
<evidence type="ECO:0000313" key="2">
    <source>
        <dbReference type="Proteomes" id="UP000500961"/>
    </source>
</evidence>
<accession>A0A7D4BYH9</accession>
<name>A0A7D4BYH9_9BACT</name>
<dbReference type="NCBIfam" id="TIGR04131">
    <property type="entry name" value="Bac_Flav_CTERM"/>
    <property type="match status" value="1"/>
</dbReference>
<dbReference type="InterPro" id="IPR026341">
    <property type="entry name" value="T9SS_type_B"/>
</dbReference>
<dbReference type="Proteomes" id="UP000500961">
    <property type="component" value="Chromosome"/>
</dbReference>
<organism evidence="1 2">
    <name type="scientific">Tenuifilum thalassicum</name>
    <dbReference type="NCBI Taxonomy" id="2590900"/>
    <lineage>
        <taxon>Bacteria</taxon>
        <taxon>Pseudomonadati</taxon>
        <taxon>Bacteroidota</taxon>
        <taxon>Bacteroidia</taxon>
        <taxon>Bacteroidales</taxon>
        <taxon>Tenuifilaceae</taxon>
        <taxon>Tenuifilum</taxon>
    </lineage>
</organism>
<protein>
    <submittedName>
        <fullName evidence="1">Gliding motility-associated C-terminal domain-containing protein</fullName>
    </submittedName>
</protein>
<dbReference type="GO" id="GO:0005509">
    <property type="term" value="F:calcium ion binding"/>
    <property type="evidence" value="ECO:0007669"/>
    <property type="project" value="InterPro"/>
</dbReference>
<evidence type="ECO:0000313" key="1">
    <source>
        <dbReference type="EMBL" id="QKG79124.1"/>
    </source>
</evidence>